<evidence type="ECO:0000256" key="3">
    <source>
        <dbReference type="ARBA" id="ARBA00022692"/>
    </source>
</evidence>
<comment type="caution">
    <text evidence="7">The sequence shown here is derived from an EMBL/GenBank/DDBJ whole genome shotgun (WGS) entry which is preliminary data.</text>
</comment>
<gene>
    <name evidence="7" type="ORF">B0T20DRAFT_359169</name>
</gene>
<name>A0AAE0U939_SORBR</name>
<evidence type="ECO:0000256" key="5">
    <source>
        <dbReference type="ARBA" id="ARBA00023136"/>
    </source>
</evidence>
<keyword evidence="4" id="KW-1133">Transmembrane helix</keyword>
<comment type="subcellular location">
    <subcellularLocation>
        <location evidence="1">Membrane</location>
        <topology evidence="1">Multi-pass membrane protein</topology>
    </subcellularLocation>
</comment>
<sequence length="250" mass="27239">MPKAATAAPAKKDEEFSPIITATLQASMIAGISNVLAQAISAYKADTPLVIDWVPVFQFFLFGIISTPPNFLWQELLESSFPSHHLAPTPEAIASASASDEKSLDREATLGTLVEPALNKCNTFIKWALDQTLGAAVNTLLFSMFMHGTQAAMSHRAGSSFGTAPEQSFWFLLEGLKKGNAIQYHSVNWNWVWEESKAEFVSLLMASWKFWPFVSIVNFAVLKTVAARSLAGNLAGIAWGVYMSLFASGQ</sequence>
<evidence type="ECO:0000313" key="8">
    <source>
        <dbReference type="Proteomes" id="UP001281003"/>
    </source>
</evidence>
<evidence type="ECO:0000256" key="6">
    <source>
        <dbReference type="RuleBase" id="RU363053"/>
    </source>
</evidence>
<dbReference type="Proteomes" id="UP001281003">
    <property type="component" value="Unassembled WGS sequence"/>
</dbReference>
<keyword evidence="8" id="KW-1185">Reference proteome</keyword>
<keyword evidence="5" id="KW-0472">Membrane</keyword>
<dbReference type="Pfam" id="PF04117">
    <property type="entry name" value="Mpv17_PMP22"/>
    <property type="match status" value="1"/>
</dbReference>
<dbReference type="GO" id="GO:0005778">
    <property type="term" value="C:peroxisomal membrane"/>
    <property type="evidence" value="ECO:0007669"/>
    <property type="project" value="TreeGrafter"/>
</dbReference>
<reference evidence="7" key="1">
    <citation type="journal article" date="2023" name="Mol. Phylogenet. Evol.">
        <title>Genome-scale phylogeny and comparative genomics of the fungal order Sordariales.</title>
        <authorList>
            <person name="Hensen N."/>
            <person name="Bonometti L."/>
            <person name="Westerberg I."/>
            <person name="Brannstrom I.O."/>
            <person name="Guillou S."/>
            <person name="Cros-Aarteil S."/>
            <person name="Calhoun S."/>
            <person name="Haridas S."/>
            <person name="Kuo A."/>
            <person name="Mondo S."/>
            <person name="Pangilinan J."/>
            <person name="Riley R."/>
            <person name="LaButti K."/>
            <person name="Andreopoulos B."/>
            <person name="Lipzen A."/>
            <person name="Chen C."/>
            <person name="Yan M."/>
            <person name="Daum C."/>
            <person name="Ng V."/>
            <person name="Clum A."/>
            <person name="Steindorff A."/>
            <person name="Ohm R.A."/>
            <person name="Martin F."/>
            <person name="Silar P."/>
            <person name="Natvig D.O."/>
            <person name="Lalanne C."/>
            <person name="Gautier V."/>
            <person name="Ament-Velasquez S.L."/>
            <person name="Kruys A."/>
            <person name="Hutchinson M.I."/>
            <person name="Powell A.J."/>
            <person name="Barry K."/>
            <person name="Miller A.N."/>
            <person name="Grigoriev I.V."/>
            <person name="Debuchy R."/>
            <person name="Gladieux P."/>
            <person name="Hiltunen Thoren M."/>
            <person name="Johannesson H."/>
        </authorList>
    </citation>
    <scope>NUCLEOTIDE SEQUENCE</scope>
    <source>
        <strain evidence="7">FGSC 1904</strain>
    </source>
</reference>
<evidence type="ECO:0000256" key="2">
    <source>
        <dbReference type="ARBA" id="ARBA00006824"/>
    </source>
</evidence>
<evidence type="ECO:0000256" key="4">
    <source>
        <dbReference type="ARBA" id="ARBA00022989"/>
    </source>
</evidence>
<protein>
    <submittedName>
        <fullName evidence="7">Uncharacterized protein</fullName>
    </submittedName>
</protein>
<dbReference type="PANTHER" id="PTHR11266">
    <property type="entry name" value="PEROXISOMAL MEMBRANE PROTEIN 2, PXMP2 MPV17"/>
    <property type="match status" value="1"/>
</dbReference>
<dbReference type="InterPro" id="IPR007248">
    <property type="entry name" value="Mpv17_PMP22"/>
</dbReference>
<organism evidence="7 8">
    <name type="scientific">Sordaria brevicollis</name>
    <dbReference type="NCBI Taxonomy" id="83679"/>
    <lineage>
        <taxon>Eukaryota</taxon>
        <taxon>Fungi</taxon>
        <taxon>Dikarya</taxon>
        <taxon>Ascomycota</taxon>
        <taxon>Pezizomycotina</taxon>
        <taxon>Sordariomycetes</taxon>
        <taxon>Sordariomycetidae</taxon>
        <taxon>Sordariales</taxon>
        <taxon>Sordariaceae</taxon>
        <taxon>Sordaria</taxon>
    </lineage>
</organism>
<evidence type="ECO:0000313" key="7">
    <source>
        <dbReference type="EMBL" id="KAK3395556.1"/>
    </source>
</evidence>
<dbReference type="EMBL" id="JAUTDP010000010">
    <property type="protein sequence ID" value="KAK3395556.1"/>
    <property type="molecule type" value="Genomic_DNA"/>
</dbReference>
<comment type="similarity">
    <text evidence="2 6">Belongs to the peroxisomal membrane protein PXMP2/4 family.</text>
</comment>
<dbReference type="AlphaFoldDB" id="A0AAE0U939"/>
<dbReference type="PANTHER" id="PTHR11266:SF80">
    <property type="entry name" value="PEROXISOMAL MEMBRANE PROTEIN 2"/>
    <property type="match status" value="1"/>
</dbReference>
<accession>A0AAE0U939</accession>
<reference evidence="7" key="2">
    <citation type="submission" date="2023-07" db="EMBL/GenBank/DDBJ databases">
        <authorList>
            <consortium name="Lawrence Berkeley National Laboratory"/>
            <person name="Haridas S."/>
            <person name="Hensen N."/>
            <person name="Bonometti L."/>
            <person name="Westerberg I."/>
            <person name="Brannstrom I.O."/>
            <person name="Guillou S."/>
            <person name="Cros-Aarteil S."/>
            <person name="Calhoun S."/>
            <person name="Kuo A."/>
            <person name="Mondo S."/>
            <person name="Pangilinan J."/>
            <person name="Riley R."/>
            <person name="LaButti K."/>
            <person name="Andreopoulos B."/>
            <person name="Lipzen A."/>
            <person name="Chen C."/>
            <person name="Yanf M."/>
            <person name="Daum C."/>
            <person name="Ng V."/>
            <person name="Clum A."/>
            <person name="Steindorff A."/>
            <person name="Ohm R."/>
            <person name="Martin F."/>
            <person name="Silar P."/>
            <person name="Natvig D."/>
            <person name="Lalanne C."/>
            <person name="Gautier V."/>
            <person name="Ament-velasquez S.L."/>
            <person name="Kruys A."/>
            <person name="Hutchinson M.I."/>
            <person name="Powell A.J."/>
            <person name="Barry K."/>
            <person name="Miller A.N."/>
            <person name="Grigoriev I.V."/>
            <person name="Debuchy R."/>
            <person name="Gladieux P."/>
            <person name="Thoren M.H."/>
            <person name="Johannesson H."/>
        </authorList>
    </citation>
    <scope>NUCLEOTIDE SEQUENCE</scope>
    <source>
        <strain evidence="7">FGSC 1904</strain>
    </source>
</reference>
<keyword evidence="3" id="KW-0812">Transmembrane</keyword>
<evidence type="ECO:0000256" key="1">
    <source>
        <dbReference type="ARBA" id="ARBA00004141"/>
    </source>
</evidence>
<proteinExistence type="inferred from homology"/>